<proteinExistence type="predicted"/>
<evidence type="ECO:0000313" key="2">
    <source>
        <dbReference type="EMBL" id="PLW17850.1"/>
    </source>
</evidence>
<gene>
    <name evidence="2" type="ORF">PCANC_15555</name>
</gene>
<dbReference type="PANTHER" id="PTHR46579:SF1">
    <property type="entry name" value="F5_8 TYPE C DOMAIN-CONTAINING PROTEIN"/>
    <property type="match status" value="1"/>
</dbReference>
<dbReference type="PANTHER" id="PTHR46579">
    <property type="entry name" value="F5/8 TYPE C DOMAIN-CONTAINING PROTEIN-RELATED"/>
    <property type="match status" value="1"/>
</dbReference>
<sequence length="700" mass="78220">MAPSASFVLCVCPKCSTTQVINKFNQQSVPGRYWKKNSVTYRQHLQELRQNTSRAGPSGNTLSIVNMQESDVVQETRKIDIIAPEPEGGKSSKSKASGQNFWDVGRERLDSSFNIPKSQLLRLPAQILGAVLLFKKEPAARNASAYTLRTTNLATVLFVQLQEVTSAEPHYLFLNRPGIEEHLESSVNHISPNGVMQDIWDSPRWKEYKDSEGGRFTRCSNNLVFSLNVDWFNPSGNKITGKHWSVGTIAMTCLNLPPLLRNRPKNIFLAGLIPGPSEPKLEKINHLLQPLVSELLSLWKGCLIHPTLTSPIDGRIIRVQLGPVICDLPAIRKVLGLAGHSSANHLCQFCNLPYFNLLDDTVVEPMHNIFLGLLRNHGTEFFGLKKKEGWNDDQSDSEALDRLEHQENMSDLDYDANDSNKNSLSGGTNRSPSAQPMTVPPLNNDNGTHLETMRLFEAFEDLALFESEQEEILSSNVPHNNAVLPGHPNADSHADIYEYNQVDSPLFAITDNLQHLCTIRDEIHLPSHIGRIPATTSSSPHEDINSQFSNLLLLVSITNLVQQNKIINEDIDSLAKHLKVYRQGILRLYPQFTTKPNHHLALHLPKDILHMGPAPYWTAWAFERLNGSLAKIPMNNQIGKLNSTLLVKWATAQNFRGILPSLGSLLPQKLCNSIEELSNPLKNLCFTNSNDFTPDANISN</sequence>
<dbReference type="AlphaFoldDB" id="A0A2N5SX92"/>
<name>A0A2N5SX92_9BASI</name>
<protein>
    <submittedName>
        <fullName evidence="2">Uncharacterized protein</fullName>
    </submittedName>
</protein>
<evidence type="ECO:0000256" key="1">
    <source>
        <dbReference type="SAM" id="MobiDB-lite"/>
    </source>
</evidence>
<dbReference type="STRING" id="200324.A0A2N5SX92"/>
<evidence type="ECO:0000313" key="3">
    <source>
        <dbReference type="Proteomes" id="UP000235388"/>
    </source>
</evidence>
<dbReference type="InterPro" id="IPR004242">
    <property type="entry name" value="Transposase_21"/>
</dbReference>
<comment type="caution">
    <text evidence="2">The sequence shown here is derived from an EMBL/GenBank/DDBJ whole genome shotgun (WGS) entry which is preliminary data.</text>
</comment>
<dbReference type="OrthoDB" id="2507659at2759"/>
<organism evidence="2 3">
    <name type="scientific">Puccinia coronata f. sp. avenae</name>
    <dbReference type="NCBI Taxonomy" id="200324"/>
    <lineage>
        <taxon>Eukaryota</taxon>
        <taxon>Fungi</taxon>
        <taxon>Dikarya</taxon>
        <taxon>Basidiomycota</taxon>
        <taxon>Pucciniomycotina</taxon>
        <taxon>Pucciniomycetes</taxon>
        <taxon>Pucciniales</taxon>
        <taxon>Pucciniaceae</taxon>
        <taxon>Puccinia</taxon>
    </lineage>
</organism>
<reference evidence="2 3" key="1">
    <citation type="submission" date="2017-11" db="EMBL/GenBank/DDBJ databases">
        <title>De novo assembly and phasing of dikaryotic genomes from two isolates of Puccinia coronata f. sp. avenae, the causal agent of oat crown rust.</title>
        <authorList>
            <person name="Miller M.E."/>
            <person name="Zhang Y."/>
            <person name="Omidvar V."/>
            <person name="Sperschneider J."/>
            <person name="Schwessinger B."/>
            <person name="Raley C."/>
            <person name="Palmer J.M."/>
            <person name="Garnica D."/>
            <person name="Upadhyaya N."/>
            <person name="Rathjen J."/>
            <person name="Taylor J.M."/>
            <person name="Park R.F."/>
            <person name="Dodds P.N."/>
            <person name="Hirsch C.D."/>
            <person name="Kianian S.F."/>
            <person name="Figueroa M."/>
        </authorList>
    </citation>
    <scope>NUCLEOTIDE SEQUENCE [LARGE SCALE GENOMIC DNA]</scope>
    <source>
        <strain evidence="2">12NC29</strain>
    </source>
</reference>
<dbReference type="Proteomes" id="UP000235388">
    <property type="component" value="Unassembled WGS sequence"/>
</dbReference>
<dbReference type="Pfam" id="PF02992">
    <property type="entry name" value="Transposase_21"/>
    <property type="match status" value="1"/>
</dbReference>
<feature type="compositionally biased region" description="Polar residues" evidence="1">
    <location>
        <begin position="417"/>
        <end position="446"/>
    </location>
</feature>
<dbReference type="EMBL" id="PGCJ01000842">
    <property type="protein sequence ID" value="PLW17850.1"/>
    <property type="molecule type" value="Genomic_DNA"/>
</dbReference>
<accession>A0A2N5SX92</accession>
<keyword evidence="3" id="KW-1185">Reference proteome</keyword>
<feature type="region of interest" description="Disordered" evidence="1">
    <location>
        <begin position="410"/>
        <end position="446"/>
    </location>
</feature>